<feature type="region of interest" description="Disordered" evidence="1">
    <location>
        <begin position="44"/>
        <end position="81"/>
    </location>
</feature>
<evidence type="ECO:0000313" key="2">
    <source>
        <dbReference type="EMBL" id="CAA9563920.1"/>
    </source>
</evidence>
<name>A0A6J4V105_9BACT</name>
<proteinExistence type="predicted"/>
<sequence>MAPERALVADLDAVAVEAGDPVEGAQQGGEVGPRLGGHGWVAADPAAGADAGVDIGPPGEPAPGGDRRRSTRSAAISHGGRAAGIPALVAGRVSSAG</sequence>
<dbReference type="AlphaFoldDB" id="A0A6J4V105"/>
<reference evidence="2" key="1">
    <citation type="submission" date="2020-02" db="EMBL/GenBank/DDBJ databases">
        <authorList>
            <person name="Meier V. D."/>
        </authorList>
    </citation>
    <scope>NUCLEOTIDE SEQUENCE</scope>
    <source>
        <strain evidence="2">AVDCRST_MAG59</strain>
    </source>
</reference>
<evidence type="ECO:0000256" key="1">
    <source>
        <dbReference type="SAM" id="MobiDB-lite"/>
    </source>
</evidence>
<dbReference type="EMBL" id="CADCWF010000189">
    <property type="protein sequence ID" value="CAA9563920.1"/>
    <property type="molecule type" value="Genomic_DNA"/>
</dbReference>
<organism evidence="2">
    <name type="scientific">uncultured Thermomicrobiales bacterium</name>
    <dbReference type="NCBI Taxonomy" id="1645740"/>
    <lineage>
        <taxon>Bacteria</taxon>
        <taxon>Pseudomonadati</taxon>
        <taxon>Thermomicrobiota</taxon>
        <taxon>Thermomicrobia</taxon>
        <taxon>Thermomicrobiales</taxon>
        <taxon>environmental samples</taxon>
    </lineage>
</organism>
<accession>A0A6J4V105</accession>
<feature type="compositionally biased region" description="Low complexity" evidence="1">
    <location>
        <begin position="44"/>
        <end position="57"/>
    </location>
</feature>
<protein>
    <submittedName>
        <fullName evidence="2">Uncharacterized protein</fullName>
    </submittedName>
</protein>
<gene>
    <name evidence="2" type="ORF">AVDCRST_MAG59-2846</name>
</gene>